<dbReference type="EMBL" id="LGTL01000024">
    <property type="protein sequence ID" value="KPA75637.1"/>
    <property type="molecule type" value="Genomic_DNA"/>
</dbReference>
<dbReference type="GeneID" id="26908783"/>
<keyword evidence="17" id="KW-1185">Reference proteome</keyword>
<keyword evidence="4" id="KW-0493">Microtubule</keyword>
<dbReference type="VEuPathDB" id="TriTrypDB:LpyrH10_24_1390"/>
<feature type="domain" description="Dynein heavy chain ATP-binding dynein motor region" evidence="15">
    <location>
        <begin position="3"/>
        <end position="63"/>
    </location>
</feature>
<dbReference type="GO" id="GO:0051959">
    <property type="term" value="F:dynein light intermediate chain binding"/>
    <property type="evidence" value="ECO:0007669"/>
    <property type="project" value="InterPro"/>
</dbReference>
<keyword evidence="11" id="KW-0206">Cytoskeleton</keyword>
<evidence type="ECO:0000259" key="15">
    <source>
        <dbReference type="Pfam" id="PF12781"/>
    </source>
</evidence>
<keyword evidence="9" id="KW-0969">Cilium</keyword>
<dbReference type="GO" id="GO:0005929">
    <property type="term" value="C:cilium"/>
    <property type="evidence" value="ECO:0007669"/>
    <property type="project" value="UniProtKB-SubCell"/>
</dbReference>
<dbReference type="OMA" id="ITTTHIF"/>
<keyword evidence="6" id="KW-0067">ATP-binding</keyword>
<dbReference type="GO" id="GO:0045505">
    <property type="term" value="F:dynein intermediate chain binding"/>
    <property type="evidence" value="ECO:0007669"/>
    <property type="project" value="InterPro"/>
</dbReference>
<dbReference type="Gene3D" id="6.10.140.1060">
    <property type="match status" value="1"/>
</dbReference>
<evidence type="ECO:0000256" key="13">
    <source>
        <dbReference type="SAM" id="MobiDB-lite"/>
    </source>
</evidence>
<keyword evidence="8" id="KW-0175">Coiled coil</keyword>
<evidence type="ECO:0000256" key="12">
    <source>
        <dbReference type="ARBA" id="ARBA00023273"/>
    </source>
</evidence>
<evidence type="ECO:0000256" key="11">
    <source>
        <dbReference type="ARBA" id="ARBA00023212"/>
    </source>
</evidence>
<gene>
    <name evidence="16" type="ORF">ABB37_08499</name>
</gene>
<dbReference type="AlphaFoldDB" id="A0A0M9FTH0"/>
<evidence type="ECO:0000256" key="3">
    <source>
        <dbReference type="ARBA" id="ARBA00022490"/>
    </source>
</evidence>
<dbReference type="PANTHER" id="PTHR22878">
    <property type="entry name" value="DYNEIN HEAVY CHAIN 6, AXONEMAL-LIKE-RELATED"/>
    <property type="match status" value="1"/>
</dbReference>
<reference evidence="16 17" key="1">
    <citation type="submission" date="2015-07" db="EMBL/GenBank/DDBJ databases">
        <title>High-quality genome of monoxenous trypanosomatid Leptomonas pyrrhocoris.</title>
        <authorList>
            <person name="Flegontov P."/>
            <person name="Butenko A."/>
            <person name="Firsov S."/>
            <person name="Vlcek C."/>
            <person name="Logacheva M.D."/>
            <person name="Field M."/>
            <person name="Filatov D."/>
            <person name="Flegontova O."/>
            <person name="Gerasimov E."/>
            <person name="Jackson A.P."/>
            <person name="Kelly S."/>
            <person name="Opperdoes F."/>
            <person name="O'Reilly A."/>
            <person name="Votypka J."/>
            <person name="Yurchenko V."/>
            <person name="Lukes J."/>
        </authorList>
    </citation>
    <scope>NUCLEOTIDE SEQUENCE [LARGE SCALE GENOMIC DNA]</scope>
    <source>
        <strain evidence="16">H10</strain>
    </source>
</reference>
<feature type="region of interest" description="Disordered" evidence="13">
    <location>
        <begin position="391"/>
        <end position="412"/>
    </location>
</feature>
<accession>A0A0M9FTH0</accession>
<dbReference type="Gene3D" id="1.10.8.1220">
    <property type="match status" value="1"/>
</dbReference>
<dbReference type="GO" id="GO:0005524">
    <property type="term" value="F:ATP binding"/>
    <property type="evidence" value="ECO:0007669"/>
    <property type="project" value="UniProtKB-KW"/>
</dbReference>
<keyword evidence="5" id="KW-0547">Nucleotide-binding</keyword>
<evidence type="ECO:0000256" key="7">
    <source>
        <dbReference type="ARBA" id="ARBA00023017"/>
    </source>
</evidence>
<evidence type="ECO:0000256" key="5">
    <source>
        <dbReference type="ARBA" id="ARBA00022741"/>
    </source>
</evidence>
<evidence type="ECO:0000256" key="8">
    <source>
        <dbReference type="ARBA" id="ARBA00023054"/>
    </source>
</evidence>
<evidence type="ECO:0000256" key="1">
    <source>
        <dbReference type="ARBA" id="ARBA00004138"/>
    </source>
</evidence>
<evidence type="ECO:0000313" key="16">
    <source>
        <dbReference type="EMBL" id="KPA75637.1"/>
    </source>
</evidence>
<dbReference type="Pfam" id="PF03028">
    <property type="entry name" value="Dynein_heavy"/>
    <property type="match status" value="1"/>
</dbReference>
<keyword evidence="7" id="KW-0243">Dynein</keyword>
<dbReference type="InterPro" id="IPR035706">
    <property type="entry name" value="AAA_9"/>
</dbReference>
<evidence type="ECO:0000256" key="10">
    <source>
        <dbReference type="ARBA" id="ARBA00023175"/>
    </source>
</evidence>
<dbReference type="InterPro" id="IPR026983">
    <property type="entry name" value="DHC"/>
</dbReference>
<comment type="subcellular location">
    <subcellularLocation>
        <location evidence="1">Cell projection</location>
        <location evidence="1">Cilium</location>
    </subcellularLocation>
    <subcellularLocation>
        <location evidence="2">Cytoplasm</location>
        <location evidence="2">Cytoskeleton</location>
    </subcellularLocation>
</comment>
<name>A0A0M9FTH0_LEPPY</name>
<dbReference type="RefSeq" id="XP_015654076.1">
    <property type="nucleotide sequence ID" value="XM_015807537.1"/>
</dbReference>
<evidence type="ECO:0000256" key="9">
    <source>
        <dbReference type="ARBA" id="ARBA00023069"/>
    </source>
</evidence>
<keyword evidence="3" id="KW-0963">Cytoplasm</keyword>
<evidence type="ECO:0000256" key="2">
    <source>
        <dbReference type="ARBA" id="ARBA00004245"/>
    </source>
</evidence>
<dbReference type="OrthoDB" id="447173at2759"/>
<protein>
    <submittedName>
        <fullName evidence="16">Putative dynein heavy chain</fullName>
    </submittedName>
</protein>
<feature type="domain" description="Dynein heavy chain region D6 P-loop" evidence="14">
    <location>
        <begin position="307"/>
        <end position="368"/>
    </location>
</feature>
<evidence type="ECO:0000259" key="14">
    <source>
        <dbReference type="Pfam" id="PF03028"/>
    </source>
</evidence>
<dbReference type="Gene3D" id="3.40.50.300">
    <property type="entry name" value="P-loop containing nucleotide triphosphate hydrolases"/>
    <property type="match status" value="1"/>
</dbReference>
<evidence type="ECO:0000256" key="4">
    <source>
        <dbReference type="ARBA" id="ARBA00022701"/>
    </source>
</evidence>
<organism evidence="16 17">
    <name type="scientific">Leptomonas pyrrhocoris</name>
    <name type="common">Firebug parasite</name>
    <dbReference type="NCBI Taxonomy" id="157538"/>
    <lineage>
        <taxon>Eukaryota</taxon>
        <taxon>Discoba</taxon>
        <taxon>Euglenozoa</taxon>
        <taxon>Kinetoplastea</taxon>
        <taxon>Metakinetoplastina</taxon>
        <taxon>Trypanosomatida</taxon>
        <taxon>Trypanosomatidae</taxon>
        <taxon>Leishmaniinae</taxon>
        <taxon>Leptomonas</taxon>
    </lineage>
</organism>
<dbReference type="PANTHER" id="PTHR22878:SF68">
    <property type="entry name" value="DYNEIN HEAVY CHAIN 6, AXONEMAL-LIKE"/>
    <property type="match status" value="1"/>
</dbReference>
<proteinExistence type="predicted"/>
<sequence length="412" mass="46476">MLTERREVEEKKQALTLEAAANQAGLKATEDRILAILSTQGNILESEEAIEELDSSKEQSDRIAKRQEEIEAMERISDRTRNMFIPAAHLGAILFFCVTELANIDPMYQNSLQSYMSIFQEALMNSAKSSEVEERTEAINTTFKRSLYQRICRSLFARDQLLFSFTMSLKIYDVDPTLLRWVLMGDFEEEDHHAVPNPFTCLPELIWKLLRRAATQLDGFAHVTELVQQHAMFFMDFYESSNPLELELPGVLNDMSSIEKLVVVRCLRMDKVVPAIRNYVSETLGEYFVEPPLYALETVVDELSYDPSVPIILVLSPGADPNAELDRVAELRGMAQSKLFKLSRGQGQDVPACEMMDTGTKEGHWVFFFFAKLPPLLRLHAASVTQDRGLQRCGGQGAAAPQLPPVADVATE</sequence>
<evidence type="ECO:0000256" key="6">
    <source>
        <dbReference type="ARBA" id="ARBA00022840"/>
    </source>
</evidence>
<keyword evidence="10" id="KW-0505">Motor protein</keyword>
<dbReference type="GO" id="GO:0005874">
    <property type="term" value="C:microtubule"/>
    <property type="evidence" value="ECO:0007669"/>
    <property type="project" value="UniProtKB-KW"/>
</dbReference>
<evidence type="ECO:0000313" key="17">
    <source>
        <dbReference type="Proteomes" id="UP000037923"/>
    </source>
</evidence>
<dbReference type="Pfam" id="PF12781">
    <property type="entry name" value="AAA_9"/>
    <property type="match status" value="1"/>
</dbReference>
<dbReference type="GO" id="GO:0030286">
    <property type="term" value="C:dynein complex"/>
    <property type="evidence" value="ECO:0007669"/>
    <property type="project" value="UniProtKB-KW"/>
</dbReference>
<dbReference type="Proteomes" id="UP000037923">
    <property type="component" value="Unassembled WGS sequence"/>
</dbReference>
<dbReference type="GO" id="GO:0008569">
    <property type="term" value="F:minus-end-directed microtubule motor activity"/>
    <property type="evidence" value="ECO:0007669"/>
    <property type="project" value="InterPro"/>
</dbReference>
<dbReference type="InterPro" id="IPR004273">
    <property type="entry name" value="Dynein_heavy_D6_P-loop"/>
</dbReference>
<dbReference type="GO" id="GO:0007018">
    <property type="term" value="P:microtubule-based movement"/>
    <property type="evidence" value="ECO:0007669"/>
    <property type="project" value="InterPro"/>
</dbReference>
<dbReference type="InterPro" id="IPR027417">
    <property type="entry name" value="P-loop_NTPase"/>
</dbReference>
<keyword evidence="12" id="KW-0966">Cell projection</keyword>
<dbReference type="FunFam" id="1.10.8.1220:FF:000001">
    <property type="entry name" value="Dynein axonemal heavy chain 5"/>
    <property type="match status" value="1"/>
</dbReference>
<comment type="caution">
    <text evidence="16">The sequence shown here is derived from an EMBL/GenBank/DDBJ whole genome shotgun (WGS) entry which is preliminary data.</text>
</comment>